<name>A0A3Q1FXM7_9TELE</name>
<keyword evidence="1" id="KW-1133">Transmembrane helix</keyword>
<dbReference type="Proteomes" id="UP000257200">
    <property type="component" value="Unplaced"/>
</dbReference>
<dbReference type="SUPFAM" id="SSF54060">
    <property type="entry name" value="His-Me finger endonucleases"/>
    <property type="match status" value="1"/>
</dbReference>
<dbReference type="GO" id="GO:0046872">
    <property type="term" value="F:metal ion binding"/>
    <property type="evidence" value="ECO:0007669"/>
    <property type="project" value="InterPro"/>
</dbReference>
<dbReference type="Ensembl" id="ENSAPOT00000031472.1">
    <property type="protein sequence ID" value="ENSAPOP00000011115.1"/>
    <property type="gene ID" value="ENSAPOG00000013654.1"/>
</dbReference>
<keyword evidence="5" id="KW-1185">Reference proteome</keyword>
<feature type="domain" description="DNA/RNA non-specific endonuclease/pyrophosphatase/phosphodiesterase" evidence="3">
    <location>
        <begin position="73"/>
        <end position="256"/>
    </location>
</feature>
<reference evidence="4" key="1">
    <citation type="submission" date="2025-08" db="UniProtKB">
        <authorList>
            <consortium name="Ensembl"/>
        </authorList>
    </citation>
    <scope>IDENTIFICATION</scope>
</reference>
<keyword evidence="1" id="KW-0472">Membrane</keyword>
<reference evidence="4" key="2">
    <citation type="submission" date="2025-09" db="UniProtKB">
        <authorList>
            <consortium name="Ensembl"/>
        </authorList>
    </citation>
    <scope>IDENTIFICATION</scope>
</reference>
<dbReference type="InParanoid" id="A0A3Q1FXM7"/>
<accession>A0A3Q1FXM7</accession>
<protein>
    <submittedName>
        <fullName evidence="4">Uncharacterized protein</fullName>
    </submittedName>
</protein>
<dbReference type="AlphaFoldDB" id="A0A3Q1FXM7"/>
<proteinExistence type="predicted"/>
<dbReference type="InterPro" id="IPR044929">
    <property type="entry name" value="DNA/RNA_non-sp_Endonuclease_sf"/>
</dbReference>
<organism evidence="4 5">
    <name type="scientific">Acanthochromis polyacanthus</name>
    <name type="common">spiny chromis</name>
    <dbReference type="NCBI Taxonomy" id="80966"/>
    <lineage>
        <taxon>Eukaryota</taxon>
        <taxon>Metazoa</taxon>
        <taxon>Chordata</taxon>
        <taxon>Craniata</taxon>
        <taxon>Vertebrata</taxon>
        <taxon>Euteleostomi</taxon>
        <taxon>Actinopterygii</taxon>
        <taxon>Neopterygii</taxon>
        <taxon>Teleostei</taxon>
        <taxon>Neoteleostei</taxon>
        <taxon>Acanthomorphata</taxon>
        <taxon>Ovalentaria</taxon>
        <taxon>Pomacentridae</taxon>
        <taxon>Acanthochromis</taxon>
    </lineage>
</organism>
<evidence type="ECO:0000313" key="5">
    <source>
        <dbReference type="Proteomes" id="UP000257200"/>
    </source>
</evidence>
<dbReference type="GeneTree" id="ENSGT01030000234592"/>
<dbReference type="InterPro" id="IPR044925">
    <property type="entry name" value="His-Me_finger_sf"/>
</dbReference>
<dbReference type="SMART" id="SM00892">
    <property type="entry name" value="Endonuclease_NS"/>
    <property type="match status" value="1"/>
</dbReference>
<dbReference type="Gene3D" id="3.40.570.10">
    <property type="entry name" value="Extracellular Endonuclease, subunit A"/>
    <property type="match status" value="1"/>
</dbReference>
<evidence type="ECO:0000259" key="2">
    <source>
        <dbReference type="SMART" id="SM00477"/>
    </source>
</evidence>
<dbReference type="GO" id="GO:0003676">
    <property type="term" value="F:nucleic acid binding"/>
    <property type="evidence" value="ECO:0007669"/>
    <property type="project" value="InterPro"/>
</dbReference>
<dbReference type="Pfam" id="PF01223">
    <property type="entry name" value="Endonuclease_NS"/>
    <property type="match status" value="1"/>
</dbReference>
<evidence type="ECO:0000256" key="1">
    <source>
        <dbReference type="SAM" id="Phobius"/>
    </source>
</evidence>
<dbReference type="GO" id="GO:0016787">
    <property type="term" value="F:hydrolase activity"/>
    <property type="evidence" value="ECO:0007669"/>
    <property type="project" value="InterPro"/>
</dbReference>
<sequence length="265" mass="30220">MRETGVWSLIIMGCILVEVFMPMVPTVTEVVDSVSNCDEFLIKQCPPQVPGILQCGKILDQNRYKAVCQTYQNQRRFLTLYDTENRIPVFSACKYKGEEQPGRPKTPWKIEPQVCFACLIYKITFTKQSWGHLFPVSHAFDTNDKNSTFTLTNIVPQDISFNSGSWQQMENCTKCVLQNYCINNNGDPEGFVVTGARPSRSNTLNKWVNIPSMLWTAFCCYSHNTKDWLASTKTLAELYQELSVKSKCIVVYCDKDECVSVIPLL</sequence>
<evidence type="ECO:0000259" key="3">
    <source>
        <dbReference type="SMART" id="SM00892"/>
    </source>
</evidence>
<dbReference type="STRING" id="80966.ENSAPOP00000011115"/>
<dbReference type="InterPro" id="IPR020821">
    <property type="entry name" value="ENPP1-3/EXOG-like_nuc-like"/>
</dbReference>
<feature type="transmembrane region" description="Helical" evidence="1">
    <location>
        <begin position="6"/>
        <end position="24"/>
    </location>
</feature>
<dbReference type="SMART" id="SM00477">
    <property type="entry name" value="NUC"/>
    <property type="match status" value="1"/>
</dbReference>
<dbReference type="InterPro" id="IPR039015">
    <property type="entry name" value="ENDOD1"/>
</dbReference>
<dbReference type="InterPro" id="IPR001604">
    <property type="entry name" value="Endo_G_ENPP1-like_dom"/>
</dbReference>
<dbReference type="PANTHER" id="PTHR21472">
    <property type="entry name" value="ENDONUCLEASE DOMAIN-CONTAINING 1 PROTEIN ENDOD1"/>
    <property type="match status" value="1"/>
</dbReference>
<keyword evidence="1" id="KW-0812">Transmembrane</keyword>
<dbReference type="PANTHER" id="PTHR21472:SF15">
    <property type="entry name" value="ENDONUCLEASE DOMAIN-CONTAINING 1 PROTEIN-RELATED"/>
    <property type="match status" value="1"/>
</dbReference>
<feature type="domain" description="ENPP1-3/EXOG-like endonuclease/phosphodiesterase" evidence="2">
    <location>
        <begin position="74"/>
        <end position="258"/>
    </location>
</feature>
<evidence type="ECO:0000313" key="4">
    <source>
        <dbReference type="Ensembl" id="ENSAPOP00000011115.1"/>
    </source>
</evidence>